<dbReference type="SUPFAM" id="SSF48452">
    <property type="entry name" value="TPR-like"/>
    <property type="match status" value="1"/>
</dbReference>
<organism evidence="1 2">
    <name type="scientific">Phytophthora kernoviae 00238/432</name>
    <dbReference type="NCBI Taxonomy" id="1284355"/>
    <lineage>
        <taxon>Eukaryota</taxon>
        <taxon>Sar</taxon>
        <taxon>Stramenopiles</taxon>
        <taxon>Oomycota</taxon>
        <taxon>Peronosporomycetes</taxon>
        <taxon>Peronosporales</taxon>
        <taxon>Peronosporaceae</taxon>
        <taxon>Phytophthora</taxon>
    </lineage>
</organism>
<protein>
    <recommendedName>
        <fullName evidence="3">HTH psq-type domain-containing protein</fullName>
    </recommendedName>
</protein>
<reference evidence="1" key="2">
    <citation type="submission" date="2020-02" db="EMBL/GenBank/DDBJ databases">
        <authorList>
            <person name="Studholme D.J."/>
        </authorList>
    </citation>
    <scope>NUCLEOTIDE SEQUENCE</scope>
    <source>
        <strain evidence="1">00238/432</strain>
    </source>
</reference>
<proteinExistence type="predicted"/>
<evidence type="ECO:0000313" key="2">
    <source>
        <dbReference type="Proteomes" id="UP000702964"/>
    </source>
</evidence>
<evidence type="ECO:0008006" key="3">
    <source>
        <dbReference type="Google" id="ProtNLM"/>
    </source>
</evidence>
<gene>
    <name evidence="1" type="ORF">G195_004862</name>
</gene>
<dbReference type="Proteomes" id="UP000702964">
    <property type="component" value="Unassembled WGS sequence"/>
</dbReference>
<sequence length="476" mass="53114">MVPLVPYNTAGGVGTNGAMGVGAAPGVPASENVIPVVSNVDRDSERGSRDNVNEDGDLLNAADVSSADYDDLHYVLSAKEPSAVESVLRLISTEQPVQEASIQPESKLTLTKLKKMVAQELKWAHPAHEQLALQLIEDMRNQYERELILEALVLWNGYSRQTRPTVKKTGSFCAAIEYLLSEEYGFNVSKDELAVKYEVTTATISRKVREMFNYIEEYGMGGETDELMILNSPGTAKDKAQALLYKAMEASSSKRRIQLAETALEMYSDSSDAYLILAEESDNESDARAYLKAGIAAGERELGELFFEKNKGDFWGLHETRPYIRICKSYAESCWFGGDAEEAAQILEHILELNTEDNTGARYLLAAVYLYSNQLKQAEQLLEKYGKGDAAAAFAYDQIILEYKKNGITSQLKMLYRVARGVNKHVPDYLLGLKRLPHNLPDFVGMGDSDEAIEYVIMHSRLWANVPDLLKWMLKQ</sequence>
<reference evidence="1" key="1">
    <citation type="journal article" date="2015" name="Genom Data">
        <title>Draft genome sequences of Phytophthora kernoviae and Phytophthora ramorum lineage EU2 from Scotland.</title>
        <authorList>
            <person name="Sambles C."/>
            <person name="Schlenzig A."/>
            <person name="O'Neill P."/>
            <person name="Grant M."/>
            <person name="Studholme D.J."/>
        </authorList>
    </citation>
    <scope>NUCLEOTIDE SEQUENCE</scope>
    <source>
        <strain evidence="1">00238/432</strain>
    </source>
</reference>
<dbReference type="AlphaFoldDB" id="A0A8J4W8H2"/>
<dbReference type="EMBL" id="AOFI03000087">
    <property type="protein sequence ID" value="KAF4321965.1"/>
    <property type="molecule type" value="Genomic_DNA"/>
</dbReference>
<name>A0A8J4W8H2_9STRA</name>
<dbReference type="InterPro" id="IPR011990">
    <property type="entry name" value="TPR-like_helical_dom_sf"/>
</dbReference>
<comment type="caution">
    <text evidence="1">The sequence shown here is derived from an EMBL/GenBank/DDBJ whole genome shotgun (WGS) entry which is preliminary data.</text>
</comment>
<evidence type="ECO:0000313" key="1">
    <source>
        <dbReference type="EMBL" id="KAF4321965.1"/>
    </source>
</evidence>
<accession>A0A8J4W8H2</accession>
<dbReference type="Pfam" id="PF14559">
    <property type="entry name" value="TPR_19"/>
    <property type="match status" value="1"/>
</dbReference>
<dbReference type="Gene3D" id="1.25.40.10">
    <property type="entry name" value="Tetratricopeptide repeat domain"/>
    <property type="match status" value="1"/>
</dbReference>